<comment type="caution">
    <text evidence="3">The sequence shown here is derived from an EMBL/GenBank/DDBJ whole genome shotgun (WGS) entry which is preliminary data.</text>
</comment>
<keyword evidence="2" id="KW-1133">Transmembrane helix</keyword>
<gene>
    <name evidence="3" type="ORF">TorRG33x02_257230</name>
</gene>
<evidence type="ECO:0000256" key="2">
    <source>
        <dbReference type="SAM" id="Phobius"/>
    </source>
</evidence>
<keyword evidence="2" id="KW-0472">Membrane</keyword>
<sequence length="118" mass="13606">LHKVIRFQVKTKNHIYTPIYAAPEIFFFLLLIIFFFFFFLYTFRTFFLPLSLNLNLAELHSTRLIFSSFLVGLKTSVIEGSKTSLEQQRSTPMFMASSQSSLPFSKSPPLQSFGMSTS</sequence>
<keyword evidence="4" id="KW-1185">Reference proteome</keyword>
<dbReference type="InParanoid" id="A0A2P5DAP8"/>
<feature type="compositionally biased region" description="Low complexity" evidence="1">
    <location>
        <begin position="97"/>
        <end position="118"/>
    </location>
</feature>
<evidence type="ECO:0000256" key="1">
    <source>
        <dbReference type="SAM" id="MobiDB-lite"/>
    </source>
</evidence>
<protein>
    <submittedName>
        <fullName evidence="3">Uncharacterized protein</fullName>
    </submittedName>
</protein>
<dbReference type="EMBL" id="JXTC01000283">
    <property type="protein sequence ID" value="PON70357.1"/>
    <property type="molecule type" value="Genomic_DNA"/>
</dbReference>
<dbReference type="Proteomes" id="UP000237000">
    <property type="component" value="Unassembled WGS sequence"/>
</dbReference>
<proteinExistence type="predicted"/>
<name>A0A2P5DAP8_TREOI</name>
<accession>A0A2P5DAP8</accession>
<dbReference type="AlphaFoldDB" id="A0A2P5DAP8"/>
<feature type="region of interest" description="Disordered" evidence="1">
    <location>
        <begin position="84"/>
        <end position="118"/>
    </location>
</feature>
<keyword evidence="2" id="KW-0812">Transmembrane</keyword>
<evidence type="ECO:0000313" key="4">
    <source>
        <dbReference type="Proteomes" id="UP000237000"/>
    </source>
</evidence>
<organism evidence="3 4">
    <name type="scientific">Trema orientale</name>
    <name type="common">Charcoal tree</name>
    <name type="synonym">Celtis orientalis</name>
    <dbReference type="NCBI Taxonomy" id="63057"/>
    <lineage>
        <taxon>Eukaryota</taxon>
        <taxon>Viridiplantae</taxon>
        <taxon>Streptophyta</taxon>
        <taxon>Embryophyta</taxon>
        <taxon>Tracheophyta</taxon>
        <taxon>Spermatophyta</taxon>
        <taxon>Magnoliopsida</taxon>
        <taxon>eudicotyledons</taxon>
        <taxon>Gunneridae</taxon>
        <taxon>Pentapetalae</taxon>
        <taxon>rosids</taxon>
        <taxon>fabids</taxon>
        <taxon>Rosales</taxon>
        <taxon>Cannabaceae</taxon>
        <taxon>Trema</taxon>
    </lineage>
</organism>
<evidence type="ECO:0000313" key="3">
    <source>
        <dbReference type="EMBL" id="PON70357.1"/>
    </source>
</evidence>
<dbReference type="OrthoDB" id="10494584at2759"/>
<feature type="transmembrane region" description="Helical" evidence="2">
    <location>
        <begin position="25"/>
        <end position="43"/>
    </location>
</feature>
<reference evidence="4" key="1">
    <citation type="submission" date="2016-06" db="EMBL/GenBank/DDBJ databases">
        <title>Parallel loss of symbiosis genes in relatives of nitrogen-fixing non-legume Parasponia.</title>
        <authorList>
            <person name="Van Velzen R."/>
            <person name="Holmer R."/>
            <person name="Bu F."/>
            <person name="Rutten L."/>
            <person name="Van Zeijl A."/>
            <person name="Liu W."/>
            <person name="Santuari L."/>
            <person name="Cao Q."/>
            <person name="Sharma T."/>
            <person name="Shen D."/>
            <person name="Roswanjaya Y."/>
            <person name="Wardhani T."/>
            <person name="Kalhor M.S."/>
            <person name="Jansen J."/>
            <person name="Van den Hoogen J."/>
            <person name="Gungor B."/>
            <person name="Hartog M."/>
            <person name="Hontelez J."/>
            <person name="Verver J."/>
            <person name="Yang W.-C."/>
            <person name="Schijlen E."/>
            <person name="Repin R."/>
            <person name="Schilthuizen M."/>
            <person name="Schranz E."/>
            <person name="Heidstra R."/>
            <person name="Miyata K."/>
            <person name="Fedorova E."/>
            <person name="Kohlen W."/>
            <person name="Bisseling T."/>
            <person name="Smit S."/>
            <person name="Geurts R."/>
        </authorList>
    </citation>
    <scope>NUCLEOTIDE SEQUENCE [LARGE SCALE GENOMIC DNA]</scope>
    <source>
        <strain evidence="4">cv. RG33-2</strain>
    </source>
</reference>
<feature type="non-terminal residue" evidence="3">
    <location>
        <position position="1"/>
    </location>
</feature>